<organism evidence="3 4">
    <name type="scientific">Rhodoferax lacus</name>
    <dbReference type="NCBI Taxonomy" id="2184758"/>
    <lineage>
        <taxon>Bacteria</taxon>
        <taxon>Pseudomonadati</taxon>
        <taxon>Pseudomonadota</taxon>
        <taxon>Betaproteobacteria</taxon>
        <taxon>Burkholderiales</taxon>
        <taxon>Comamonadaceae</taxon>
        <taxon>Rhodoferax</taxon>
    </lineage>
</organism>
<dbReference type="Pfam" id="PF04102">
    <property type="entry name" value="SlyX"/>
    <property type="match status" value="1"/>
</dbReference>
<keyword evidence="1" id="KW-0175">Coiled coil</keyword>
<evidence type="ECO:0000313" key="3">
    <source>
        <dbReference type="EMBL" id="RFO98945.1"/>
    </source>
</evidence>
<dbReference type="InterPro" id="IPR007236">
    <property type="entry name" value="SlyX"/>
</dbReference>
<dbReference type="OrthoDB" id="5297107at2"/>
<dbReference type="EMBL" id="QFZK01000001">
    <property type="protein sequence ID" value="RFO98945.1"/>
    <property type="molecule type" value="Genomic_DNA"/>
</dbReference>
<feature type="coiled-coil region" evidence="1">
    <location>
        <begin position="4"/>
        <end position="52"/>
    </location>
</feature>
<comment type="caution">
    <text evidence="3">The sequence shown here is derived from an EMBL/GenBank/DDBJ whole genome shotgun (WGS) entry which is preliminary data.</text>
</comment>
<evidence type="ECO:0000313" key="4">
    <source>
        <dbReference type="Proteomes" id="UP000260665"/>
    </source>
</evidence>
<feature type="compositionally biased region" description="Basic and acidic residues" evidence="2">
    <location>
        <begin position="64"/>
        <end position="73"/>
    </location>
</feature>
<proteinExistence type="predicted"/>
<dbReference type="RefSeq" id="WP_117174016.1">
    <property type="nucleotide sequence ID" value="NZ_QFZK01000001.1"/>
</dbReference>
<dbReference type="PANTHER" id="PTHR36508:SF1">
    <property type="entry name" value="PROTEIN SLYX"/>
    <property type="match status" value="1"/>
</dbReference>
<name>A0A3E1RHR9_9BURK</name>
<dbReference type="PANTHER" id="PTHR36508">
    <property type="entry name" value="PROTEIN SLYX"/>
    <property type="match status" value="1"/>
</dbReference>
<evidence type="ECO:0000256" key="2">
    <source>
        <dbReference type="SAM" id="MobiDB-lite"/>
    </source>
</evidence>
<keyword evidence="4" id="KW-1185">Reference proteome</keyword>
<feature type="region of interest" description="Disordered" evidence="2">
    <location>
        <begin position="53"/>
        <end position="73"/>
    </location>
</feature>
<dbReference type="Proteomes" id="UP000260665">
    <property type="component" value="Unassembled WGS sequence"/>
</dbReference>
<accession>A0A3E1RHR9</accession>
<reference evidence="3 4" key="1">
    <citation type="submission" date="2018-05" db="EMBL/GenBank/DDBJ databases">
        <title>Rhodoferax soyangensis sp.nov., isolated from an oligotrophic freshwater lake.</title>
        <authorList>
            <person name="Park M."/>
        </authorList>
    </citation>
    <scope>NUCLEOTIDE SEQUENCE [LARGE SCALE GENOMIC DNA]</scope>
    <source>
        <strain evidence="3 4">IMCC26218</strain>
    </source>
</reference>
<gene>
    <name evidence="3" type="ORF">DIC66_03475</name>
</gene>
<protein>
    <submittedName>
        <fullName evidence="3">SlyX protein</fullName>
    </submittedName>
</protein>
<evidence type="ECO:0000256" key="1">
    <source>
        <dbReference type="SAM" id="Coils"/>
    </source>
</evidence>
<sequence>MTAMHTIEERLEALEIKASFTEDLVDKLDQIIIRQQQTLDTLVAELLRLRDQAASSSNQPGLRNPRDELPPHY</sequence>
<dbReference type="AlphaFoldDB" id="A0A3E1RHR9"/>